<evidence type="ECO:0000313" key="1">
    <source>
        <dbReference type="EMBL" id="KAI3760093.1"/>
    </source>
</evidence>
<organism evidence="1 2">
    <name type="scientific">Smallanthus sonchifolius</name>
    <dbReference type="NCBI Taxonomy" id="185202"/>
    <lineage>
        <taxon>Eukaryota</taxon>
        <taxon>Viridiplantae</taxon>
        <taxon>Streptophyta</taxon>
        <taxon>Embryophyta</taxon>
        <taxon>Tracheophyta</taxon>
        <taxon>Spermatophyta</taxon>
        <taxon>Magnoliopsida</taxon>
        <taxon>eudicotyledons</taxon>
        <taxon>Gunneridae</taxon>
        <taxon>Pentapetalae</taxon>
        <taxon>asterids</taxon>
        <taxon>campanulids</taxon>
        <taxon>Asterales</taxon>
        <taxon>Asteraceae</taxon>
        <taxon>Asteroideae</taxon>
        <taxon>Heliantheae alliance</taxon>
        <taxon>Millerieae</taxon>
        <taxon>Smallanthus</taxon>
    </lineage>
</organism>
<proteinExistence type="predicted"/>
<reference evidence="2" key="1">
    <citation type="journal article" date="2022" name="Mol. Ecol. Resour.">
        <title>The genomes of chicory, endive, great burdock and yacon provide insights into Asteraceae palaeo-polyploidization history and plant inulin production.</title>
        <authorList>
            <person name="Fan W."/>
            <person name="Wang S."/>
            <person name="Wang H."/>
            <person name="Wang A."/>
            <person name="Jiang F."/>
            <person name="Liu H."/>
            <person name="Zhao H."/>
            <person name="Xu D."/>
            <person name="Zhang Y."/>
        </authorList>
    </citation>
    <scope>NUCLEOTIDE SEQUENCE [LARGE SCALE GENOMIC DNA]</scope>
    <source>
        <strain evidence="2">cv. Yunnan</strain>
    </source>
</reference>
<sequence>MTVIRHTGDVEDNEVAGKGTVVTIFRRGLGVPNTLISNMPEQNHERNTGCDGQIVEVEGGYGEQNHERNTIHFYNIQDRLGYDRPSKAVDWLIRKAKASINELPAAPIVNIVNGNLNHLQLRQLAGHPDDYVVDNHMGNAQNSCFLPASLAFSTPSKLLSRKSSQKQNLKLSSIS</sequence>
<keyword evidence="2" id="KW-1185">Reference proteome</keyword>
<dbReference type="Proteomes" id="UP001056120">
    <property type="component" value="Linkage Group LG17"/>
</dbReference>
<comment type="caution">
    <text evidence="1">The sequence shown here is derived from an EMBL/GenBank/DDBJ whole genome shotgun (WGS) entry which is preliminary data.</text>
</comment>
<accession>A0ACB9ENA6</accession>
<gene>
    <name evidence="1" type="ORF">L1987_50483</name>
</gene>
<dbReference type="EMBL" id="CM042034">
    <property type="protein sequence ID" value="KAI3760093.1"/>
    <property type="molecule type" value="Genomic_DNA"/>
</dbReference>
<reference evidence="1 2" key="2">
    <citation type="journal article" date="2022" name="Mol. Ecol. Resour.">
        <title>The genomes of chicory, endive, great burdock and yacon provide insights into Asteraceae paleo-polyploidization history and plant inulin production.</title>
        <authorList>
            <person name="Fan W."/>
            <person name="Wang S."/>
            <person name="Wang H."/>
            <person name="Wang A."/>
            <person name="Jiang F."/>
            <person name="Liu H."/>
            <person name="Zhao H."/>
            <person name="Xu D."/>
            <person name="Zhang Y."/>
        </authorList>
    </citation>
    <scope>NUCLEOTIDE SEQUENCE [LARGE SCALE GENOMIC DNA]</scope>
    <source>
        <strain evidence="2">cv. Yunnan</strain>
        <tissue evidence="1">Leaves</tissue>
    </source>
</reference>
<protein>
    <submittedName>
        <fullName evidence="1">Uncharacterized protein</fullName>
    </submittedName>
</protein>
<evidence type="ECO:0000313" key="2">
    <source>
        <dbReference type="Proteomes" id="UP001056120"/>
    </source>
</evidence>
<name>A0ACB9ENA6_9ASTR</name>